<dbReference type="GO" id="GO:0006508">
    <property type="term" value="P:proteolysis"/>
    <property type="evidence" value="ECO:0007669"/>
    <property type="project" value="UniProtKB-KW"/>
</dbReference>
<dbReference type="Pfam" id="PF00450">
    <property type="entry name" value="Peptidase_S10"/>
    <property type="match status" value="1"/>
</dbReference>
<keyword evidence="3 7" id="KW-0645">Protease</keyword>
<dbReference type="InterPro" id="IPR001563">
    <property type="entry name" value="Peptidase_S10"/>
</dbReference>
<dbReference type="PANTHER" id="PTHR11802:SF472">
    <property type="entry name" value="SERINE CARBOXYPEPTIDASE CPVL-RELATED"/>
    <property type="match status" value="1"/>
</dbReference>
<evidence type="ECO:0000256" key="6">
    <source>
        <dbReference type="ARBA" id="ARBA00023180"/>
    </source>
</evidence>
<evidence type="ECO:0000313" key="8">
    <source>
        <dbReference type="EMBL" id="KAL1124248.1"/>
    </source>
</evidence>
<evidence type="ECO:0000256" key="5">
    <source>
        <dbReference type="ARBA" id="ARBA00022801"/>
    </source>
</evidence>
<protein>
    <recommendedName>
        <fullName evidence="7">Carboxypeptidase</fullName>
        <ecNumber evidence="7">3.4.16.-</ecNumber>
    </recommendedName>
</protein>
<evidence type="ECO:0000256" key="1">
    <source>
        <dbReference type="ARBA" id="ARBA00009431"/>
    </source>
</evidence>
<dbReference type="InterPro" id="IPR018202">
    <property type="entry name" value="Ser_caboxypep_ser_AS"/>
</dbReference>
<dbReference type="PROSITE" id="PS00131">
    <property type="entry name" value="CARBOXYPEPT_SER_SER"/>
    <property type="match status" value="1"/>
</dbReference>
<reference evidence="8 9" key="1">
    <citation type="submission" date="2024-07" db="EMBL/GenBank/DDBJ databases">
        <title>Chromosome-level genome assembly of the water stick insect Ranatra chinensis (Heteroptera: Nepidae).</title>
        <authorList>
            <person name="Liu X."/>
        </authorList>
    </citation>
    <scope>NUCLEOTIDE SEQUENCE [LARGE SCALE GENOMIC DNA]</scope>
    <source>
        <strain evidence="8">Cailab_2021Rc</strain>
        <tissue evidence="8">Muscle</tissue>
    </source>
</reference>
<dbReference type="PROSITE" id="PS00560">
    <property type="entry name" value="CARBOXYPEPT_SER_HIS"/>
    <property type="match status" value="1"/>
</dbReference>
<organism evidence="8 9">
    <name type="scientific">Ranatra chinensis</name>
    <dbReference type="NCBI Taxonomy" id="642074"/>
    <lineage>
        <taxon>Eukaryota</taxon>
        <taxon>Metazoa</taxon>
        <taxon>Ecdysozoa</taxon>
        <taxon>Arthropoda</taxon>
        <taxon>Hexapoda</taxon>
        <taxon>Insecta</taxon>
        <taxon>Pterygota</taxon>
        <taxon>Neoptera</taxon>
        <taxon>Paraneoptera</taxon>
        <taxon>Hemiptera</taxon>
        <taxon>Heteroptera</taxon>
        <taxon>Panheteroptera</taxon>
        <taxon>Nepomorpha</taxon>
        <taxon>Nepidae</taxon>
        <taxon>Ranatrinae</taxon>
        <taxon>Ranatra</taxon>
    </lineage>
</organism>
<dbReference type="AlphaFoldDB" id="A0ABD0YA87"/>
<comment type="caution">
    <text evidence="8">The sequence shown here is derived from an EMBL/GenBank/DDBJ whole genome shotgun (WGS) entry which is preliminary data.</text>
</comment>
<keyword evidence="2 7" id="KW-0121">Carboxypeptidase</keyword>
<dbReference type="InterPro" id="IPR029058">
    <property type="entry name" value="AB_hydrolase_fold"/>
</dbReference>
<dbReference type="PRINTS" id="PR00724">
    <property type="entry name" value="CRBOXYPTASEC"/>
</dbReference>
<gene>
    <name evidence="8" type="ORF">AAG570_002018</name>
</gene>
<dbReference type="InterPro" id="IPR033124">
    <property type="entry name" value="Ser_caboxypep_his_AS"/>
</dbReference>
<accession>A0ABD0YA87</accession>
<dbReference type="GO" id="GO:0004185">
    <property type="term" value="F:serine-type carboxypeptidase activity"/>
    <property type="evidence" value="ECO:0007669"/>
    <property type="project" value="UniProtKB-UniRule"/>
</dbReference>
<keyword evidence="4" id="KW-0732">Signal</keyword>
<dbReference type="Proteomes" id="UP001558652">
    <property type="component" value="Unassembled WGS sequence"/>
</dbReference>
<keyword evidence="9" id="KW-1185">Reference proteome</keyword>
<dbReference type="EMBL" id="JBFDAA010000011">
    <property type="protein sequence ID" value="KAL1124248.1"/>
    <property type="molecule type" value="Genomic_DNA"/>
</dbReference>
<evidence type="ECO:0000256" key="7">
    <source>
        <dbReference type="RuleBase" id="RU361156"/>
    </source>
</evidence>
<keyword evidence="5 7" id="KW-0378">Hydrolase</keyword>
<keyword evidence="6" id="KW-0325">Glycoprotein</keyword>
<evidence type="ECO:0000256" key="2">
    <source>
        <dbReference type="ARBA" id="ARBA00022645"/>
    </source>
</evidence>
<dbReference type="Gene3D" id="3.40.50.1820">
    <property type="entry name" value="alpha/beta hydrolase"/>
    <property type="match status" value="1"/>
</dbReference>
<sequence>MPLREVYPVWEPLPVETKGVGEPLILTEVVKEKNAQEARAAARVLHPDIANLTDSYSGFITVDPKYNSNLFFWYFPTQSGKVGEDPLVVWLQGGPGASSLYGLFEEIGPLSIAENDTLYLNPYSWHRNQSLLFIDNPVGTGFSFTDSDEGYARRQEQIGEQLYVFLIQFFKIFPELQPAPFFIAGESYAGKHIPSIGYEIHKRNPSADLWINLQGLAIGNGFTDPGVQSRYSDFAYQTGLVDKFTYSMMQLAEQHIRLSTAEANYTEAHMYWMLDLGLIAGASNRTDYYNILSDESPRLDDGFASLVQSDWMRAALHVGEKEFTSIGKVYAKLQPDFMRSARPYLEGDDGLISNYRVMFYNGQLDLIVAYPLSTELYHELKFNGSHRYPLAKRRPWRLTEDDGKAGVLAGYLKRAANLYDVMVRGAGHMVPMDKPRAAFDLINKFTRNTL</sequence>
<dbReference type="SUPFAM" id="SSF53474">
    <property type="entry name" value="alpha/beta-Hydrolases"/>
    <property type="match status" value="1"/>
</dbReference>
<proteinExistence type="inferred from homology"/>
<evidence type="ECO:0000256" key="4">
    <source>
        <dbReference type="ARBA" id="ARBA00022729"/>
    </source>
</evidence>
<dbReference type="EC" id="3.4.16.-" evidence="7"/>
<evidence type="ECO:0000313" key="9">
    <source>
        <dbReference type="Proteomes" id="UP001558652"/>
    </source>
</evidence>
<comment type="similarity">
    <text evidence="1 7">Belongs to the peptidase S10 family.</text>
</comment>
<name>A0ABD0YA87_9HEMI</name>
<evidence type="ECO:0000256" key="3">
    <source>
        <dbReference type="ARBA" id="ARBA00022670"/>
    </source>
</evidence>
<dbReference type="PANTHER" id="PTHR11802">
    <property type="entry name" value="SERINE PROTEASE FAMILY S10 SERINE CARBOXYPEPTIDASE"/>
    <property type="match status" value="1"/>
</dbReference>